<gene>
    <name evidence="1" type="ORF">L6452_19838</name>
</gene>
<dbReference type="EMBL" id="CM042052">
    <property type="protein sequence ID" value="KAI3718953.1"/>
    <property type="molecule type" value="Genomic_DNA"/>
</dbReference>
<proteinExistence type="predicted"/>
<reference evidence="2" key="1">
    <citation type="journal article" date="2022" name="Mol. Ecol. Resour.">
        <title>The genomes of chicory, endive, great burdock and yacon provide insights into Asteraceae palaeo-polyploidization history and plant inulin production.</title>
        <authorList>
            <person name="Fan W."/>
            <person name="Wang S."/>
            <person name="Wang H."/>
            <person name="Wang A."/>
            <person name="Jiang F."/>
            <person name="Liu H."/>
            <person name="Zhao H."/>
            <person name="Xu D."/>
            <person name="Zhang Y."/>
        </authorList>
    </citation>
    <scope>NUCLEOTIDE SEQUENCE [LARGE SCALE GENOMIC DNA]</scope>
    <source>
        <strain evidence="2">cv. Niubang</strain>
    </source>
</reference>
<organism evidence="1 2">
    <name type="scientific">Arctium lappa</name>
    <name type="common">Greater burdock</name>
    <name type="synonym">Lappa major</name>
    <dbReference type="NCBI Taxonomy" id="4217"/>
    <lineage>
        <taxon>Eukaryota</taxon>
        <taxon>Viridiplantae</taxon>
        <taxon>Streptophyta</taxon>
        <taxon>Embryophyta</taxon>
        <taxon>Tracheophyta</taxon>
        <taxon>Spermatophyta</taxon>
        <taxon>Magnoliopsida</taxon>
        <taxon>eudicotyledons</taxon>
        <taxon>Gunneridae</taxon>
        <taxon>Pentapetalae</taxon>
        <taxon>asterids</taxon>
        <taxon>campanulids</taxon>
        <taxon>Asterales</taxon>
        <taxon>Asteraceae</taxon>
        <taxon>Carduoideae</taxon>
        <taxon>Cardueae</taxon>
        <taxon>Arctiinae</taxon>
        <taxon>Arctium</taxon>
    </lineage>
</organism>
<reference evidence="1 2" key="2">
    <citation type="journal article" date="2022" name="Mol. Ecol. Resour.">
        <title>The genomes of chicory, endive, great burdock and yacon provide insights into Asteraceae paleo-polyploidization history and plant inulin production.</title>
        <authorList>
            <person name="Fan W."/>
            <person name="Wang S."/>
            <person name="Wang H."/>
            <person name="Wang A."/>
            <person name="Jiang F."/>
            <person name="Liu H."/>
            <person name="Zhao H."/>
            <person name="Xu D."/>
            <person name="Zhang Y."/>
        </authorList>
    </citation>
    <scope>NUCLEOTIDE SEQUENCE [LARGE SCALE GENOMIC DNA]</scope>
    <source>
        <strain evidence="2">cv. Niubang</strain>
    </source>
</reference>
<sequence>METDLQNFRVWEQKDTCKFCALHSFLMLRTFHALLRHGYVPPRYFSQGMETTKSGRVVRSMNNTLKNEMMEDGEEDDDENFGEGSRKKKVLGKRGSGSGGSIQPCCQVEGCTTDMTNCKTYHRRHKVCEVHAKAPIVITGGCQQRFCQQCSRFHDLTEFDDAKRSCRRRLAGHNERRRKSSYETYGEKLWGLVLGKDGFCSKTNSNVHAMMGILFLWQFVALIIIPWFCWDWTKPVAVLCFGGAFLSVGFFSLMPTVASLSFLLVLLCIFLADGVIWPMAITVDFVNCHKGFLAAKALGQFDLYSRASYWNIMDSIDFHMIGLKYLGLFGIYYWIGKQLFLWAWRDKEFKIRIGIFDAATIFMLWKVVAGFDDLVFFMLVAAMASQPLTSFLFIGPIFRIAFVLILRLYAFSAKSKPVYFRSDPLLILEMISYCYCKWRYGGCFKLWNSDPVWVKCNGGWVDDGGSEPWIYQNYLGITVLVILRWAIICSAGVINLVEVGLVFGPSSKTGLLFVDGFLRVLLMGLLGTLGGLL</sequence>
<comment type="caution">
    <text evidence="1">The sequence shown here is derived from an EMBL/GenBank/DDBJ whole genome shotgun (WGS) entry which is preliminary data.</text>
</comment>
<protein>
    <submittedName>
        <fullName evidence="1">Uncharacterized protein</fullName>
    </submittedName>
</protein>
<accession>A0ACB9BBJ6</accession>
<keyword evidence="2" id="KW-1185">Reference proteome</keyword>
<evidence type="ECO:0000313" key="2">
    <source>
        <dbReference type="Proteomes" id="UP001055879"/>
    </source>
</evidence>
<dbReference type="Proteomes" id="UP001055879">
    <property type="component" value="Linkage Group LG06"/>
</dbReference>
<evidence type="ECO:0000313" key="1">
    <source>
        <dbReference type="EMBL" id="KAI3718953.1"/>
    </source>
</evidence>
<name>A0ACB9BBJ6_ARCLA</name>